<feature type="region of interest" description="Disordered" evidence="1">
    <location>
        <begin position="1"/>
        <end position="23"/>
    </location>
</feature>
<dbReference type="EMBL" id="GBRH01204619">
    <property type="protein sequence ID" value="JAD93276.1"/>
    <property type="molecule type" value="Transcribed_RNA"/>
</dbReference>
<evidence type="ECO:0000256" key="1">
    <source>
        <dbReference type="SAM" id="MobiDB-lite"/>
    </source>
</evidence>
<name>A0A0A9DZP4_ARUDO</name>
<reference evidence="2" key="1">
    <citation type="submission" date="2014-09" db="EMBL/GenBank/DDBJ databases">
        <authorList>
            <person name="Magalhaes I.L.F."/>
            <person name="Oliveira U."/>
            <person name="Santos F.R."/>
            <person name="Vidigal T.H.D.A."/>
            <person name="Brescovit A.D."/>
            <person name="Santos A.J."/>
        </authorList>
    </citation>
    <scope>NUCLEOTIDE SEQUENCE</scope>
    <source>
        <tissue evidence="2">Shoot tissue taken approximately 20 cm above the soil surface</tissue>
    </source>
</reference>
<accession>A0A0A9DZP4</accession>
<organism evidence="2">
    <name type="scientific">Arundo donax</name>
    <name type="common">Giant reed</name>
    <name type="synonym">Donax arundinaceus</name>
    <dbReference type="NCBI Taxonomy" id="35708"/>
    <lineage>
        <taxon>Eukaryota</taxon>
        <taxon>Viridiplantae</taxon>
        <taxon>Streptophyta</taxon>
        <taxon>Embryophyta</taxon>
        <taxon>Tracheophyta</taxon>
        <taxon>Spermatophyta</taxon>
        <taxon>Magnoliopsida</taxon>
        <taxon>Liliopsida</taxon>
        <taxon>Poales</taxon>
        <taxon>Poaceae</taxon>
        <taxon>PACMAD clade</taxon>
        <taxon>Arundinoideae</taxon>
        <taxon>Arundineae</taxon>
        <taxon>Arundo</taxon>
    </lineage>
</organism>
<reference evidence="2" key="2">
    <citation type="journal article" date="2015" name="Data Brief">
        <title>Shoot transcriptome of the giant reed, Arundo donax.</title>
        <authorList>
            <person name="Barrero R.A."/>
            <person name="Guerrero F.D."/>
            <person name="Moolhuijzen P."/>
            <person name="Goolsby J.A."/>
            <person name="Tidwell J."/>
            <person name="Bellgard S.E."/>
            <person name="Bellgard M.I."/>
        </authorList>
    </citation>
    <scope>NUCLEOTIDE SEQUENCE</scope>
    <source>
        <tissue evidence="2">Shoot tissue taken approximately 20 cm above the soil surface</tissue>
    </source>
</reference>
<evidence type="ECO:0000313" key="2">
    <source>
        <dbReference type="EMBL" id="JAD93276.1"/>
    </source>
</evidence>
<dbReference type="AlphaFoldDB" id="A0A0A9DZP4"/>
<proteinExistence type="predicted"/>
<protein>
    <submittedName>
        <fullName evidence="2">Uncharacterized protein</fullName>
    </submittedName>
</protein>
<sequence>MDASSSSRGIVRAPGGRPFLTDG</sequence>